<dbReference type="RefSeq" id="WP_132320320.1">
    <property type="nucleotide sequence ID" value="NZ_FWZT01000012.1"/>
</dbReference>
<dbReference type="AlphaFoldDB" id="A0A1Y6C0U2"/>
<dbReference type="Pfam" id="PF04107">
    <property type="entry name" value="GCS2"/>
    <property type="match status" value="1"/>
</dbReference>
<dbReference type="InterPro" id="IPR014746">
    <property type="entry name" value="Gln_synth/guanido_kin_cat_dom"/>
</dbReference>
<dbReference type="PANTHER" id="PTHR34378:SF1">
    <property type="entry name" value="GLUTAMATE--CYSTEINE LIGASE, CHLOROPLASTIC"/>
    <property type="match status" value="1"/>
</dbReference>
<evidence type="ECO:0000313" key="6">
    <source>
        <dbReference type="Proteomes" id="UP000192907"/>
    </source>
</evidence>
<evidence type="ECO:0000256" key="3">
    <source>
        <dbReference type="ARBA" id="ARBA00022840"/>
    </source>
</evidence>
<dbReference type="GO" id="GO:0006750">
    <property type="term" value="P:glutathione biosynthetic process"/>
    <property type="evidence" value="ECO:0007669"/>
    <property type="project" value="UniProtKB-UniRule"/>
</dbReference>
<dbReference type="PIRSF" id="PIRSF017901">
    <property type="entry name" value="GCL"/>
    <property type="match status" value="1"/>
</dbReference>
<comment type="similarity">
    <text evidence="4">Belongs to the glutamate--cysteine ligase type 2 family. EgtA subfamily.</text>
</comment>
<sequence>MERTRITRDWCQQWLSEKIFKLRPEDYRRDHPIWPGMVGIEIEMMPMDVASFGGSPKMIPLLGEGGLQQHLTAMLPSHRLWNPEHNEDGTLKRISLETDDQLTFEPGGQLEYSSKPYPCLDDACKRVAAVQKDLESYFADQQVRFLQMGSHPWQNAEVIGLQMAKPRYRAMNEYFTRIGPFGKRMMRETCTVQVNLDFGGSEQKMAKRFLAANLIAPMMTGMFAHSPISEGKPNGLKSFRGNIWQHLDSGRTGFPSLAMIEKNLNQSSCVEAYLDQVMAANVVFVEAAGFKVPDQDTSFEAWMNQGIDGIYPTAEDFETHLSLHFPEVRARGFMELRSIDSQAKAWQLVPACVLTGILYDNESLDKTLDLMTSQEKNIEELWKMSKKGLDNVVLRDLAAKIMYLAQEGFRRLPSCYQGTGKGKILDAFAQRFTLQGRCPADDVLDQVEKSELSAEVLFALHDKWLESVL</sequence>
<dbReference type="EC" id="6.3.2.2" evidence="4"/>
<dbReference type="Proteomes" id="UP000192907">
    <property type="component" value="Unassembled WGS sequence"/>
</dbReference>
<comment type="function">
    <text evidence="4">Catalyzes the synthesis of gamma-glutamylcysteine (gamma-GC).</text>
</comment>
<dbReference type="GO" id="GO:0005524">
    <property type="term" value="F:ATP binding"/>
    <property type="evidence" value="ECO:0007669"/>
    <property type="project" value="UniProtKB-UniRule"/>
</dbReference>
<evidence type="ECO:0000313" key="5">
    <source>
        <dbReference type="EMBL" id="SMF39589.1"/>
    </source>
</evidence>
<evidence type="ECO:0000256" key="2">
    <source>
        <dbReference type="ARBA" id="ARBA00022741"/>
    </source>
</evidence>
<organism evidence="5 6">
    <name type="scientific">Pseudobacteriovorax antillogorgiicola</name>
    <dbReference type="NCBI Taxonomy" id="1513793"/>
    <lineage>
        <taxon>Bacteria</taxon>
        <taxon>Pseudomonadati</taxon>
        <taxon>Bdellovibrionota</taxon>
        <taxon>Oligoflexia</taxon>
        <taxon>Oligoflexales</taxon>
        <taxon>Pseudobacteriovoracaceae</taxon>
        <taxon>Pseudobacteriovorax</taxon>
    </lineage>
</organism>
<evidence type="ECO:0000256" key="1">
    <source>
        <dbReference type="ARBA" id="ARBA00022598"/>
    </source>
</evidence>
<accession>A0A1Y6C0U2</accession>
<dbReference type="STRING" id="1513793.SAMN06296036_11218"/>
<dbReference type="SUPFAM" id="SSF55931">
    <property type="entry name" value="Glutamine synthetase/guanido kinase"/>
    <property type="match status" value="1"/>
</dbReference>
<reference evidence="6" key="1">
    <citation type="submission" date="2017-04" db="EMBL/GenBank/DDBJ databases">
        <authorList>
            <person name="Varghese N."/>
            <person name="Submissions S."/>
        </authorList>
    </citation>
    <scope>NUCLEOTIDE SEQUENCE [LARGE SCALE GENOMIC DNA]</scope>
    <source>
        <strain evidence="6">RKEM611</strain>
    </source>
</reference>
<comment type="catalytic activity">
    <reaction evidence="4">
        <text>L-cysteine + L-glutamate + ATP = gamma-L-glutamyl-L-cysteine + ADP + phosphate + H(+)</text>
        <dbReference type="Rhea" id="RHEA:13285"/>
        <dbReference type="ChEBI" id="CHEBI:15378"/>
        <dbReference type="ChEBI" id="CHEBI:29985"/>
        <dbReference type="ChEBI" id="CHEBI:30616"/>
        <dbReference type="ChEBI" id="CHEBI:35235"/>
        <dbReference type="ChEBI" id="CHEBI:43474"/>
        <dbReference type="ChEBI" id="CHEBI:58173"/>
        <dbReference type="ChEBI" id="CHEBI:456216"/>
        <dbReference type="EC" id="6.3.2.2"/>
    </reaction>
</comment>
<evidence type="ECO:0000256" key="4">
    <source>
        <dbReference type="PIRNR" id="PIRNR017901"/>
    </source>
</evidence>
<dbReference type="GO" id="GO:0004357">
    <property type="term" value="F:glutamate-cysteine ligase activity"/>
    <property type="evidence" value="ECO:0007669"/>
    <property type="project" value="UniProtKB-UniRule"/>
</dbReference>
<keyword evidence="1 4" id="KW-0436">Ligase</keyword>
<dbReference type="OrthoDB" id="9780152at2"/>
<keyword evidence="2 4" id="KW-0547">Nucleotide-binding</keyword>
<dbReference type="InterPro" id="IPR006336">
    <property type="entry name" value="GCS2"/>
</dbReference>
<keyword evidence="6" id="KW-1185">Reference proteome</keyword>
<dbReference type="PANTHER" id="PTHR34378">
    <property type="entry name" value="GLUTAMATE--CYSTEINE LIGASE, CHLOROPLASTIC"/>
    <property type="match status" value="1"/>
</dbReference>
<dbReference type="InterPro" id="IPR035434">
    <property type="entry name" value="GCL_bact_plant"/>
</dbReference>
<dbReference type="EMBL" id="FWZT01000012">
    <property type="protein sequence ID" value="SMF39589.1"/>
    <property type="molecule type" value="Genomic_DNA"/>
</dbReference>
<protein>
    <recommendedName>
        <fullName evidence="4">Glutamate--cysteine ligase</fullName>
        <ecNumber evidence="4">6.3.2.2</ecNumber>
    </recommendedName>
</protein>
<gene>
    <name evidence="5" type="ORF">SAMN06296036_11218</name>
</gene>
<keyword evidence="3 4" id="KW-0067">ATP-binding</keyword>
<proteinExistence type="inferred from homology"/>
<dbReference type="Gene3D" id="3.30.590.20">
    <property type="match status" value="1"/>
</dbReference>
<name>A0A1Y6C0U2_9BACT</name>